<dbReference type="AlphaFoldDB" id="A0A426RFI9"/>
<dbReference type="PANTHER" id="PTHR43270">
    <property type="entry name" value="BETA-ALA-HIS DIPEPTIDASE"/>
    <property type="match status" value="1"/>
</dbReference>
<dbReference type="Pfam" id="PF07687">
    <property type="entry name" value="M20_dimer"/>
    <property type="match status" value="1"/>
</dbReference>
<sequence length="500" mass="55999">MKRILPFVLLIATVCNVTGQDVVSLKSKVRKTIEELKDFVAIPNDALNADDIDDNILWLRNKFNERGFNTSILETEGLPLFFAALPMDDTKPTLLFYMHFDGQSVDPSKWIQKDPYVLELMSENEGQWQKESFDALDTDINYEWRLFGRSSSDDKGPIVMFLNTIDLLKENDVDLPFNIKVILDSEEEKSSAPLPKAVKTYRELLKADFLIINDGPVHASGKPTVVYGCRGITSLSLTTFGAAKPQHSGHYGNYAPNPGFILSKLLASFKDNEGRVVIPGYYDGIVLDDATQAILKSVPDDDVEIRERLQFNSSDKVGSFYQESLQYPSLNVRGLGSAWIGEEARTIVPATATAELDLRLVPESDGNRLKKLVKDFIKKQGFYSTDTIPTKEERLNHEKIIMIKEGSVTDAFRTDLSDPYGMHIVNTLETKFEQDVVQIRIMGGTVPIAPFVNELKIPAFLVPLVNPDNNQHSPNENLKIGQIAYGIQAFYALLSTPIVK</sequence>
<dbReference type="Gene3D" id="3.30.70.360">
    <property type="match status" value="1"/>
</dbReference>
<feature type="domain" description="Peptidase M20 dimerisation" evidence="4">
    <location>
        <begin position="228"/>
        <end position="380"/>
    </location>
</feature>
<dbReference type="PANTHER" id="PTHR43270:SF8">
    <property type="entry name" value="DI- AND TRIPEPTIDASE DUG2-RELATED"/>
    <property type="match status" value="1"/>
</dbReference>
<dbReference type="EMBL" id="QUSX01000003">
    <property type="protein sequence ID" value="RRQ47735.1"/>
    <property type="molecule type" value="Genomic_DNA"/>
</dbReference>
<dbReference type="GO" id="GO:0046872">
    <property type="term" value="F:metal ion binding"/>
    <property type="evidence" value="ECO:0007669"/>
    <property type="project" value="UniProtKB-KW"/>
</dbReference>
<dbReference type="GO" id="GO:0008233">
    <property type="term" value="F:peptidase activity"/>
    <property type="evidence" value="ECO:0007669"/>
    <property type="project" value="UniProtKB-KW"/>
</dbReference>
<gene>
    <name evidence="5" type="ORF">DZC72_15285</name>
</gene>
<evidence type="ECO:0000259" key="4">
    <source>
        <dbReference type="Pfam" id="PF07687"/>
    </source>
</evidence>
<dbReference type="InterPro" id="IPR002933">
    <property type="entry name" value="Peptidase_M20"/>
</dbReference>
<dbReference type="Proteomes" id="UP000286990">
    <property type="component" value="Unassembled WGS sequence"/>
</dbReference>
<evidence type="ECO:0000256" key="3">
    <source>
        <dbReference type="ARBA" id="ARBA00022801"/>
    </source>
</evidence>
<dbReference type="OrthoDB" id="9761532at2"/>
<organism evidence="5 6">
    <name type="scientific">Maribacter algicola</name>
    <dbReference type="NCBI Taxonomy" id="2498892"/>
    <lineage>
        <taxon>Bacteria</taxon>
        <taxon>Pseudomonadati</taxon>
        <taxon>Bacteroidota</taxon>
        <taxon>Flavobacteriia</taxon>
        <taxon>Flavobacteriales</taxon>
        <taxon>Flavobacteriaceae</taxon>
        <taxon>Maribacter</taxon>
    </lineage>
</organism>
<evidence type="ECO:0000313" key="6">
    <source>
        <dbReference type="Proteomes" id="UP000286990"/>
    </source>
</evidence>
<reference evidence="6" key="1">
    <citation type="submission" date="2018-12" db="EMBL/GenBank/DDBJ databases">
        <title>Maribacter lutimaris sp. nov., isolated from marine sediment.</title>
        <authorList>
            <person name="Kim K.K."/>
        </authorList>
    </citation>
    <scope>NUCLEOTIDE SEQUENCE [LARGE SCALE GENOMIC DNA]</scope>
    <source>
        <strain evidence="6">PoM-212</strain>
    </source>
</reference>
<comment type="caution">
    <text evidence="5">The sequence shown here is derived from an EMBL/GenBank/DDBJ whole genome shotgun (WGS) entry which is preliminary data.</text>
</comment>
<dbReference type="GO" id="GO:0006508">
    <property type="term" value="P:proteolysis"/>
    <property type="evidence" value="ECO:0007669"/>
    <property type="project" value="UniProtKB-KW"/>
</dbReference>
<dbReference type="RefSeq" id="WP_125223773.1">
    <property type="nucleotide sequence ID" value="NZ_QUSX01000003.1"/>
</dbReference>
<keyword evidence="6" id="KW-1185">Reference proteome</keyword>
<dbReference type="SUPFAM" id="SSF53187">
    <property type="entry name" value="Zn-dependent exopeptidases"/>
    <property type="match status" value="1"/>
</dbReference>
<name>A0A426RFI9_9FLAO</name>
<keyword evidence="3" id="KW-0378">Hydrolase</keyword>
<protein>
    <submittedName>
        <fullName evidence="5">M20/M25/M40 family metallo-hydrolase</fullName>
    </submittedName>
</protein>
<dbReference type="InterPro" id="IPR051458">
    <property type="entry name" value="Cyt/Met_Dipeptidase"/>
</dbReference>
<keyword evidence="2" id="KW-0479">Metal-binding</keyword>
<dbReference type="Pfam" id="PF01546">
    <property type="entry name" value="Peptidase_M20"/>
    <property type="match status" value="1"/>
</dbReference>
<proteinExistence type="predicted"/>
<dbReference type="InterPro" id="IPR011650">
    <property type="entry name" value="Peptidase_M20_dimer"/>
</dbReference>
<accession>A0A426RFI9</accession>
<evidence type="ECO:0000256" key="2">
    <source>
        <dbReference type="ARBA" id="ARBA00022723"/>
    </source>
</evidence>
<evidence type="ECO:0000256" key="1">
    <source>
        <dbReference type="ARBA" id="ARBA00022670"/>
    </source>
</evidence>
<evidence type="ECO:0000313" key="5">
    <source>
        <dbReference type="EMBL" id="RRQ47735.1"/>
    </source>
</evidence>
<keyword evidence="1" id="KW-0645">Protease</keyword>
<dbReference type="Gene3D" id="3.40.630.10">
    <property type="entry name" value="Zn peptidases"/>
    <property type="match status" value="1"/>
</dbReference>